<comment type="similarity">
    <text evidence="1">Belongs to the carotenoid oxygenase family.</text>
</comment>
<keyword evidence="4 5" id="KW-0408">Iron</keyword>
<dbReference type="GO" id="GO:0046872">
    <property type="term" value="F:metal ion binding"/>
    <property type="evidence" value="ECO:0007669"/>
    <property type="project" value="UniProtKB-KW"/>
</dbReference>
<feature type="compositionally biased region" description="Basic and acidic residues" evidence="6">
    <location>
        <begin position="1"/>
        <end position="11"/>
    </location>
</feature>
<evidence type="ECO:0000313" key="7">
    <source>
        <dbReference type="EMBL" id="ORX54429.1"/>
    </source>
</evidence>
<dbReference type="AlphaFoldDB" id="A0A1X2GIA3"/>
<evidence type="ECO:0000256" key="2">
    <source>
        <dbReference type="ARBA" id="ARBA00022723"/>
    </source>
</evidence>
<feature type="compositionally biased region" description="Low complexity" evidence="6">
    <location>
        <begin position="667"/>
        <end position="678"/>
    </location>
</feature>
<feature type="compositionally biased region" description="Basic and acidic residues" evidence="6">
    <location>
        <begin position="58"/>
        <end position="74"/>
    </location>
</feature>
<feature type="binding site" evidence="5">
    <location>
        <position position="592"/>
    </location>
    <ligand>
        <name>Fe cation</name>
        <dbReference type="ChEBI" id="CHEBI:24875"/>
        <note>catalytic</note>
    </ligand>
</feature>
<feature type="compositionally biased region" description="Basic and acidic residues" evidence="6">
    <location>
        <begin position="21"/>
        <end position="34"/>
    </location>
</feature>
<dbReference type="OrthoDB" id="407010at2759"/>
<dbReference type="STRING" id="101127.A0A1X2GIA3"/>
<feature type="binding site" evidence="5">
    <location>
        <position position="849"/>
    </location>
    <ligand>
        <name>Fe cation</name>
        <dbReference type="ChEBI" id="CHEBI:24875"/>
        <note>catalytic</note>
    </ligand>
</feature>
<gene>
    <name evidence="7" type="ORF">DM01DRAFT_1335578</name>
</gene>
<keyword evidence="8" id="KW-1185">Reference proteome</keyword>
<evidence type="ECO:0000256" key="4">
    <source>
        <dbReference type="ARBA" id="ARBA00023004"/>
    </source>
</evidence>
<evidence type="ECO:0000256" key="1">
    <source>
        <dbReference type="ARBA" id="ARBA00006787"/>
    </source>
</evidence>
<evidence type="ECO:0000256" key="3">
    <source>
        <dbReference type="ARBA" id="ARBA00023002"/>
    </source>
</evidence>
<feature type="region of interest" description="Disordered" evidence="6">
    <location>
        <begin position="1"/>
        <end position="155"/>
    </location>
</feature>
<name>A0A1X2GIA3_9FUNG</name>
<evidence type="ECO:0000256" key="5">
    <source>
        <dbReference type="PIRSR" id="PIRSR604294-1"/>
    </source>
</evidence>
<evidence type="ECO:0000313" key="8">
    <source>
        <dbReference type="Proteomes" id="UP000242146"/>
    </source>
</evidence>
<proteinExistence type="inferred from homology"/>
<keyword evidence="2 5" id="KW-0479">Metal-binding</keyword>
<comment type="caution">
    <text evidence="7">The sequence shown here is derived from an EMBL/GenBank/DDBJ whole genome shotgun (WGS) entry which is preliminary data.</text>
</comment>
<keyword evidence="3" id="KW-0560">Oxidoreductase</keyword>
<dbReference type="PANTHER" id="PTHR10543:SF24">
    <property type="entry name" value="CAROTENOID ISOMEROOXYGENASE"/>
    <property type="match status" value="1"/>
</dbReference>
<feature type="compositionally biased region" description="Basic and acidic residues" evidence="6">
    <location>
        <begin position="105"/>
        <end position="126"/>
    </location>
</feature>
<feature type="compositionally biased region" description="Acidic residues" evidence="6">
    <location>
        <begin position="240"/>
        <end position="249"/>
    </location>
</feature>
<protein>
    <submittedName>
        <fullName evidence="7">Uncharacterized protein</fullName>
    </submittedName>
</protein>
<evidence type="ECO:0000256" key="6">
    <source>
        <dbReference type="SAM" id="MobiDB-lite"/>
    </source>
</evidence>
<comment type="cofactor">
    <cofactor evidence="5">
        <name>Fe(2+)</name>
        <dbReference type="ChEBI" id="CHEBI:29033"/>
    </cofactor>
    <text evidence="5">Binds 1 Fe(2+) ion per subunit.</text>
</comment>
<dbReference type="GO" id="GO:0010436">
    <property type="term" value="F:carotenoid dioxygenase activity"/>
    <property type="evidence" value="ECO:0007669"/>
    <property type="project" value="TreeGrafter"/>
</dbReference>
<dbReference type="EMBL" id="MCGT01000013">
    <property type="protein sequence ID" value="ORX54429.1"/>
    <property type="molecule type" value="Genomic_DNA"/>
</dbReference>
<sequence>MEEDHSKDKLPSDTTLAAPTSEEHVAAIETKDGDAAPELATASKNEAEDSNLQSSPEPSKESEQVETPIDKDDHPDPEEQPEKASAFLEDASVPDSVEDTAVPTNKDDMTPVTFEDVKVSTDDEPKSPAVINDDPVPSHNGAHSDGSSDKAVATDVSVKTPITHEDAPAPAPAKPVVTLEDVPVPVEDSAKPTENAASITTREDAMVSVTLEEATPLPEPTVTVTDIDVDPYHHQPASAYDDDVDDDDEHMPSYQPTFANQQVQQQPAEATALSSDTSHKKGFQNASDMDQIVELNVSGKIPDWLIGEHYTVGPGVYDVKYLRKVEIDGEIQHASSYFSFGHWFDALPLLNRFDINGTRNTISYRNRLPNARLVDRIRDHHGYTPPYPGSVFNTKSNQTFISKFMKASPKASRPDGEICGARLLPSLPGMVGRLFAQNSAKHIQELDPFDLRPTKAFTWDEVNPQFKGYSSSANGHMDQHTGEYINFTMEVGYQSSQYHVFSISDREPQGSVLATVQGPTAFMNDIVVTSKYIVLILYPFLANTSGMKYSWNESVLDSFSFDVLQPTLFYVISRETRQLMSVFKAPATLALHHVNAFEDLEQRGHNLILDLVCYKDDTILHQLSTDSLRSPEAHMVPSRIMASEVRRYTLVNIEEEHLVFAKRQSSTTSSSSSSFSFSAPANTNGAPSGKWASALGNFFRSGAKSASATSKLDVNQPWLPNAQIDRLLPPSLELPQIHPHYRMYPYQYMYGLGFSAASSIQDGQIWDSIVKADVVSKDIVATWHEEHCYPSEAMFMARDGSQQEDDGVLVSVVMDSARATSFLLILDALQLQELARADLGMIVPISFAHGTYRLQ</sequence>
<dbReference type="Pfam" id="PF03055">
    <property type="entry name" value="RPE65"/>
    <property type="match status" value="1"/>
</dbReference>
<feature type="region of interest" description="Disordered" evidence="6">
    <location>
        <begin position="667"/>
        <end position="686"/>
    </location>
</feature>
<dbReference type="GO" id="GO:0016121">
    <property type="term" value="P:carotene catabolic process"/>
    <property type="evidence" value="ECO:0007669"/>
    <property type="project" value="TreeGrafter"/>
</dbReference>
<dbReference type="Proteomes" id="UP000242146">
    <property type="component" value="Unassembled WGS sequence"/>
</dbReference>
<dbReference type="InterPro" id="IPR004294">
    <property type="entry name" value="Carotenoid_Oase"/>
</dbReference>
<organism evidence="7 8">
    <name type="scientific">Hesseltinella vesiculosa</name>
    <dbReference type="NCBI Taxonomy" id="101127"/>
    <lineage>
        <taxon>Eukaryota</taxon>
        <taxon>Fungi</taxon>
        <taxon>Fungi incertae sedis</taxon>
        <taxon>Mucoromycota</taxon>
        <taxon>Mucoromycotina</taxon>
        <taxon>Mucoromycetes</taxon>
        <taxon>Mucorales</taxon>
        <taxon>Cunninghamellaceae</taxon>
        <taxon>Hesseltinella</taxon>
    </lineage>
</organism>
<feature type="region of interest" description="Disordered" evidence="6">
    <location>
        <begin position="232"/>
        <end position="253"/>
    </location>
</feature>
<reference evidence="7 8" key="1">
    <citation type="submission" date="2016-07" db="EMBL/GenBank/DDBJ databases">
        <title>Pervasive Adenine N6-methylation of Active Genes in Fungi.</title>
        <authorList>
            <consortium name="DOE Joint Genome Institute"/>
            <person name="Mondo S.J."/>
            <person name="Dannebaum R.O."/>
            <person name="Kuo R.C."/>
            <person name="Labutti K."/>
            <person name="Haridas S."/>
            <person name="Kuo A."/>
            <person name="Salamov A."/>
            <person name="Ahrendt S.R."/>
            <person name="Lipzen A."/>
            <person name="Sullivan W."/>
            <person name="Andreopoulos W.B."/>
            <person name="Clum A."/>
            <person name="Lindquist E."/>
            <person name="Daum C."/>
            <person name="Ramamoorthy G.K."/>
            <person name="Gryganskyi A."/>
            <person name="Culley D."/>
            <person name="Magnuson J.K."/>
            <person name="James T.Y."/>
            <person name="O'Malley M.A."/>
            <person name="Stajich J.E."/>
            <person name="Spatafora J.W."/>
            <person name="Visel A."/>
            <person name="Grigoriev I.V."/>
        </authorList>
    </citation>
    <scope>NUCLEOTIDE SEQUENCE [LARGE SCALE GENOMIC DNA]</scope>
    <source>
        <strain evidence="7 8">NRRL 3301</strain>
    </source>
</reference>
<dbReference type="PANTHER" id="PTHR10543">
    <property type="entry name" value="BETA-CAROTENE DIOXYGENASE"/>
    <property type="match status" value="1"/>
</dbReference>
<accession>A0A1X2GIA3</accession>